<evidence type="ECO:0000259" key="11">
    <source>
        <dbReference type="Pfam" id="PF23090"/>
    </source>
</evidence>
<dbReference type="InterPro" id="IPR022398">
    <property type="entry name" value="Peptidase_S8_His-AS"/>
</dbReference>
<dbReference type="InterPro" id="IPR023828">
    <property type="entry name" value="Peptidase_S8_Ser-AS"/>
</dbReference>
<dbReference type="PRINTS" id="PR00723">
    <property type="entry name" value="SUBTILISIN"/>
</dbReference>
<proteinExistence type="inferred from homology"/>
<feature type="signal peptide" evidence="8">
    <location>
        <begin position="1"/>
        <end position="20"/>
    </location>
</feature>
<dbReference type="InterPro" id="IPR057032">
    <property type="entry name" value="MBTPS1_4th"/>
</dbReference>
<dbReference type="PROSITE" id="PS00137">
    <property type="entry name" value="SUBTILASE_HIS"/>
    <property type="match status" value="1"/>
</dbReference>
<dbReference type="InterPro" id="IPR036852">
    <property type="entry name" value="Peptidase_S8/S53_dom_sf"/>
</dbReference>
<feature type="active site" description="Charge relay system" evidence="5">
    <location>
        <position position="421"/>
    </location>
</feature>
<name>A0A0X3NXG6_SCHSO</name>
<evidence type="ECO:0000256" key="7">
    <source>
        <dbReference type="SAM" id="Phobius"/>
    </source>
</evidence>
<feature type="domain" description="MBTPS1 third" evidence="12">
    <location>
        <begin position="521"/>
        <end position="659"/>
    </location>
</feature>
<feature type="chain" id="PRO_5007050790" evidence="8">
    <location>
        <begin position="21"/>
        <end position="1190"/>
    </location>
</feature>
<feature type="active site" description="Charge relay system" evidence="5">
    <location>
        <position position="178"/>
    </location>
</feature>
<dbReference type="InterPro" id="IPR055143">
    <property type="entry name" value="MBTP1_N"/>
</dbReference>
<comment type="similarity">
    <text evidence="1 5">Belongs to the peptidase S8 family.</text>
</comment>
<evidence type="ECO:0000313" key="13">
    <source>
        <dbReference type="EMBL" id="JAP44474.1"/>
    </source>
</evidence>
<dbReference type="EMBL" id="GEEE01018751">
    <property type="protein sequence ID" value="JAP44474.1"/>
    <property type="molecule type" value="Transcribed_RNA"/>
</dbReference>
<dbReference type="GO" id="GO:0004252">
    <property type="term" value="F:serine-type endopeptidase activity"/>
    <property type="evidence" value="ECO:0007669"/>
    <property type="project" value="UniProtKB-UniRule"/>
</dbReference>
<dbReference type="SUPFAM" id="SSF52743">
    <property type="entry name" value="Subtilisin-like"/>
    <property type="match status" value="1"/>
</dbReference>
<feature type="region of interest" description="Disordered" evidence="6">
    <location>
        <begin position="125"/>
        <end position="145"/>
    </location>
</feature>
<evidence type="ECO:0000256" key="5">
    <source>
        <dbReference type="PROSITE-ProRule" id="PRU01240"/>
    </source>
</evidence>
<evidence type="ECO:0000256" key="1">
    <source>
        <dbReference type="ARBA" id="ARBA00011073"/>
    </source>
</evidence>
<evidence type="ECO:0000256" key="8">
    <source>
        <dbReference type="SAM" id="SignalP"/>
    </source>
</evidence>
<keyword evidence="2 5" id="KW-0645">Protease</keyword>
<dbReference type="PROSITE" id="PS51892">
    <property type="entry name" value="SUBTILASE"/>
    <property type="match status" value="1"/>
</dbReference>
<dbReference type="Pfam" id="PF23001">
    <property type="entry name" value="MBTP1_N"/>
    <property type="match status" value="1"/>
</dbReference>
<dbReference type="Pfam" id="PF23090">
    <property type="entry name" value="MBTPS1_4th"/>
    <property type="match status" value="1"/>
</dbReference>
<sequence length="1190" mass="131335">MNYAKLLILRFLSIITVSLAESQFSTRHFIVMFREYLPANQRTNIIGEILNPTYLNYTVVARKYAHATITERSDFDVVKTFNLTSLHTADFSQLLASRRQIKGVYREKVLHHSLKAFKLGGAFPKKNRADISPPENEPAPESGTVPLDKVKQPWLLLSAPHAWASGFCGEGVRVGIFDTGLVDTNLHKHFRVVTIKERTNWTYLPARTQRRERPEETEDVNPAAIDGHGHGTFVAGIIAAAPDDVILRWSQELVRNQTLIDWPPGDICSPPGLAPRAELYIFRVFTDAQLSLTSWFLDAFNYAIARRLHVINLSIGGPDFLDQPFVDKVLEVSANGILLVSAIGNGGPLYGSLNNPADQMDVLGVGAIDAAGSTAKFSSRGMTAWEMQSGYGRFKPDVTTWATDVISSGLSGQCTKLSGTSVASPIVAGVVALLISAGLSQYPPELRNSSLLDTTKRSDCANCPAINPAGLKQVILEGATPVATTDDQTSWHPIFEQGAGSLNLLRSLDLVRRLKPQASLWPSYLDLTSCPFMWPYCSQPLYATGLPIVVNVTILNSMSVYGRVIDQPVYHPVINRNGLWLRVGVTYSKDLWPWSGYMALHISVQEGPDHGQETKEVARNYDGIAEGWVSLKVESQDMNPSGKLSTELKLPIRVRIVPTPERRKRILWDYFHNIRYPPAYIPRDDLNRISEPLDWLGDHIHTNFRDLYNHLRSAGFFLEVLQQPFTCFDASNYGTLMIVDPEEEFFPAEITKLRRAVLQHGLSILVFAGWYNTTVQELLRFYDSHTRRLWSPPTGGTNVPALNDLLAPLGIQFGDTILSGEFSLGNKSVSFMSGTNLLVFPESGPSGVSSVLRAPLVDIGAQIIGRQAKLAARRGGQSDARESFDRRQSLLMAGLHTQADPLRDVAVPVLGLWRAAASTAGRVGVLGDSACLDSINLQKNCFWLVDALLDFTSTAKPSTSLEALLQAGGKTLAKQTMSGGRPKRLASSNLHAYSRILSTPLSDTPTTNQASAFRPLPRCVVTDRTLYAPAILHKNLTYRPQPLLLYPTPPPLPDPLTVDPSLPWCHSRSPSTPPSVDALSRLSPLRRLLLLPSAPVTSSLLLTEYFGFLLLSTLAVLLLFYHRRVLAFLSTRHLIRCLRALCHQLWCAGRRHQTPTSSPLLLATDDYETAGVNLSRLPLTCDGFDDRGPT</sequence>
<protein>
    <submittedName>
        <fullName evidence="13">Uncharacterized protein</fullName>
    </submittedName>
</protein>
<gene>
    <name evidence="13" type="ORF">TR125071</name>
</gene>
<dbReference type="GO" id="GO:0006508">
    <property type="term" value="P:proteolysis"/>
    <property type="evidence" value="ECO:0007669"/>
    <property type="project" value="UniProtKB-KW"/>
</dbReference>
<dbReference type="AlphaFoldDB" id="A0A0X3NXG6"/>
<dbReference type="Pfam" id="PF00082">
    <property type="entry name" value="Peptidase_S8"/>
    <property type="match status" value="1"/>
</dbReference>
<dbReference type="InterPro" id="IPR057060">
    <property type="entry name" value="MBTPS1_3rd"/>
</dbReference>
<evidence type="ECO:0000256" key="3">
    <source>
        <dbReference type="ARBA" id="ARBA00022801"/>
    </source>
</evidence>
<evidence type="ECO:0000256" key="4">
    <source>
        <dbReference type="ARBA" id="ARBA00022825"/>
    </source>
</evidence>
<feature type="active site" description="Charge relay system" evidence="5">
    <location>
        <position position="230"/>
    </location>
</feature>
<dbReference type="InterPro" id="IPR000209">
    <property type="entry name" value="Peptidase_S8/S53_dom"/>
</dbReference>
<reference evidence="13" key="1">
    <citation type="submission" date="2016-01" db="EMBL/GenBank/DDBJ databases">
        <title>Reference transcriptome for the parasite Schistocephalus solidus: insights into the molecular evolution of parasitism.</title>
        <authorList>
            <person name="Hebert F.O."/>
            <person name="Grambauer S."/>
            <person name="Barber I."/>
            <person name="Landry C.R."/>
            <person name="Aubin-Horth N."/>
        </authorList>
    </citation>
    <scope>NUCLEOTIDE SEQUENCE</scope>
</reference>
<dbReference type="PANTHER" id="PTHR43806">
    <property type="entry name" value="PEPTIDASE S8"/>
    <property type="match status" value="1"/>
</dbReference>
<dbReference type="GO" id="GO:0005794">
    <property type="term" value="C:Golgi apparatus"/>
    <property type="evidence" value="ECO:0007669"/>
    <property type="project" value="TreeGrafter"/>
</dbReference>
<feature type="transmembrane region" description="Helical" evidence="7">
    <location>
        <begin position="1105"/>
        <end position="1122"/>
    </location>
</feature>
<keyword evidence="7" id="KW-0812">Transmembrane</keyword>
<accession>A0A0X3NXG6</accession>
<keyword evidence="4 5" id="KW-0720">Serine protease</keyword>
<evidence type="ECO:0000256" key="6">
    <source>
        <dbReference type="SAM" id="MobiDB-lite"/>
    </source>
</evidence>
<dbReference type="Gene3D" id="3.40.50.200">
    <property type="entry name" value="Peptidase S8/S53 domain"/>
    <property type="match status" value="1"/>
</dbReference>
<keyword evidence="7" id="KW-1133">Transmembrane helix</keyword>
<evidence type="ECO:0000256" key="2">
    <source>
        <dbReference type="ARBA" id="ARBA00022670"/>
    </source>
</evidence>
<feature type="domain" description="Membrane-bound transcription factor site-1 protease-like N-terminal" evidence="10">
    <location>
        <begin position="27"/>
        <end position="106"/>
    </location>
</feature>
<feature type="domain" description="Peptidase S8/S53" evidence="9">
    <location>
        <begin position="169"/>
        <end position="447"/>
    </location>
</feature>
<dbReference type="Pfam" id="PF23094">
    <property type="entry name" value="MBTPS1_3rd"/>
    <property type="match status" value="1"/>
</dbReference>
<dbReference type="PANTHER" id="PTHR43806:SF7">
    <property type="entry name" value="MEMBRANE-BOUND TRANSCRIPTION FACTOR SITE-1 PROTEASE"/>
    <property type="match status" value="1"/>
</dbReference>
<organism evidence="13">
    <name type="scientific">Schistocephalus solidus</name>
    <name type="common">Tapeworm</name>
    <dbReference type="NCBI Taxonomy" id="70667"/>
    <lineage>
        <taxon>Eukaryota</taxon>
        <taxon>Metazoa</taxon>
        <taxon>Spiralia</taxon>
        <taxon>Lophotrochozoa</taxon>
        <taxon>Platyhelminthes</taxon>
        <taxon>Cestoda</taxon>
        <taxon>Eucestoda</taxon>
        <taxon>Diphyllobothriidea</taxon>
        <taxon>Diphyllobothriidae</taxon>
        <taxon>Schistocephalus</taxon>
    </lineage>
</organism>
<keyword evidence="3 5" id="KW-0378">Hydrolase</keyword>
<dbReference type="InterPro" id="IPR015500">
    <property type="entry name" value="Peptidase_S8_subtilisin-rel"/>
</dbReference>
<evidence type="ECO:0000259" key="9">
    <source>
        <dbReference type="Pfam" id="PF00082"/>
    </source>
</evidence>
<evidence type="ECO:0000259" key="12">
    <source>
        <dbReference type="Pfam" id="PF23094"/>
    </source>
</evidence>
<dbReference type="PROSITE" id="PS00138">
    <property type="entry name" value="SUBTILASE_SER"/>
    <property type="match status" value="1"/>
</dbReference>
<keyword evidence="7" id="KW-0472">Membrane</keyword>
<feature type="domain" description="MBTPS1 fourth" evidence="11">
    <location>
        <begin position="660"/>
        <end position="959"/>
    </location>
</feature>
<evidence type="ECO:0000259" key="10">
    <source>
        <dbReference type="Pfam" id="PF23001"/>
    </source>
</evidence>
<keyword evidence="8" id="KW-0732">Signal</keyword>
<dbReference type="InterPro" id="IPR050131">
    <property type="entry name" value="Peptidase_S8_subtilisin-like"/>
</dbReference>